<dbReference type="InterPro" id="IPR018997">
    <property type="entry name" value="PUB_domain"/>
</dbReference>
<dbReference type="Pfam" id="PF09409">
    <property type="entry name" value="PUB"/>
    <property type="match status" value="1"/>
</dbReference>
<dbReference type="Proteomes" id="UP001186944">
    <property type="component" value="Unassembled WGS sequence"/>
</dbReference>
<comment type="caution">
    <text evidence="3">The sequence shown here is derived from an EMBL/GenBank/DDBJ whole genome shotgun (WGS) entry which is preliminary data.</text>
</comment>
<feature type="region of interest" description="Disordered" evidence="1">
    <location>
        <begin position="39"/>
        <end position="101"/>
    </location>
</feature>
<accession>A0AA89C6C3</accession>
<keyword evidence="4" id="KW-1185">Reference proteome</keyword>
<dbReference type="Gene3D" id="1.20.58.2190">
    <property type="match status" value="1"/>
</dbReference>
<dbReference type="SUPFAM" id="SSF143503">
    <property type="entry name" value="PUG domain-like"/>
    <property type="match status" value="1"/>
</dbReference>
<reference evidence="3" key="1">
    <citation type="submission" date="2019-08" db="EMBL/GenBank/DDBJ databases">
        <title>The improved chromosome-level genome for the pearl oyster Pinctada fucata martensii using PacBio sequencing and Hi-C.</title>
        <authorList>
            <person name="Zheng Z."/>
        </authorList>
    </citation>
    <scope>NUCLEOTIDE SEQUENCE</scope>
    <source>
        <strain evidence="3">ZZ-2019</strain>
        <tissue evidence="3">Adductor muscle</tissue>
    </source>
</reference>
<dbReference type="AlphaFoldDB" id="A0AA89C6C3"/>
<evidence type="ECO:0000313" key="3">
    <source>
        <dbReference type="EMBL" id="KAK3102614.1"/>
    </source>
</evidence>
<dbReference type="CDD" id="cd16119">
    <property type="entry name" value="UBX_UBXN6"/>
    <property type="match status" value="1"/>
</dbReference>
<dbReference type="SMART" id="SM00580">
    <property type="entry name" value="PUG"/>
    <property type="match status" value="1"/>
</dbReference>
<dbReference type="PANTHER" id="PTHR23153">
    <property type="entry name" value="UBX-RELATED"/>
    <property type="match status" value="1"/>
</dbReference>
<dbReference type="InterPro" id="IPR029071">
    <property type="entry name" value="Ubiquitin-like_domsf"/>
</dbReference>
<dbReference type="GO" id="GO:0005737">
    <property type="term" value="C:cytoplasm"/>
    <property type="evidence" value="ECO:0007669"/>
    <property type="project" value="TreeGrafter"/>
</dbReference>
<dbReference type="InterPro" id="IPR036339">
    <property type="entry name" value="PUB-like_dom_sf"/>
</dbReference>
<evidence type="ECO:0000256" key="1">
    <source>
        <dbReference type="SAM" id="MobiDB-lite"/>
    </source>
</evidence>
<dbReference type="SUPFAM" id="SSF54236">
    <property type="entry name" value="Ubiquitin-like"/>
    <property type="match status" value="1"/>
</dbReference>
<feature type="compositionally biased region" description="Polar residues" evidence="1">
    <location>
        <begin position="64"/>
        <end position="77"/>
    </location>
</feature>
<feature type="compositionally biased region" description="Basic and acidic residues" evidence="1">
    <location>
        <begin position="44"/>
        <end position="62"/>
    </location>
</feature>
<protein>
    <recommendedName>
        <fullName evidence="2">UBX domain-containing protein</fullName>
    </recommendedName>
</protein>
<dbReference type="PROSITE" id="PS50033">
    <property type="entry name" value="UBX"/>
    <property type="match status" value="1"/>
</dbReference>
<dbReference type="EMBL" id="VSWD01000005">
    <property type="protein sequence ID" value="KAK3102614.1"/>
    <property type="molecule type" value="Genomic_DNA"/>
</dbReference>
<gene>
    <name evidence="3" type="ORF">FSP39_012651</name>
</gene>
<evidence type="ECO:0000259" key="2">
    <source>
        <dbReference type="PROSITE" id="PS50033"/>
    </source>
</evidence>
<dbReference type="Gene3D" id="3.10.20.90">
    <property type="entry name" value="Phosphatidylinositol 3-kinase Catalytic Subunit, Chain A, domain 1"/>
    <property type="match status" value="1"/>
</dbReference>
<sequence>MPAYKHQYEKQEFWGKDWRHNTSGRMSAIKKFFQKKKLDRKFKKAGEGHKLTDDTRSDHHVTQIDATQHQPRSGMTNEQRRAAEAAMMRNSTKNQAQTEASMLAKVRMRRELEEERKAEEEAMKMAAHYREGPKEVVKESAPVLSHVLYTCPDISPMVSSKAEIEVQIEEFLLGQLADEPGMASSLMIQTLNKDKEKVKVCVDTLSKYLDNLISNPSEEKFRKIRLGNKAFKERVGPLKGTDEFLQAVGFKLSKLPFKENEVDFYVIEEKEAGRKEHLETMKEYLNTAEPIKPQLDRAMKLFHPSPLVSKFDIPAEFYNISPEELKREQQRRQEATEKLGMLRTKAMRERDEQRELRKYRFVLIRVKFPEGIILQGTFKAVDKLSNLFEFVRENMANDWMPFDLVSGGQKLTEQDMTLAELGLAPAAVVNFTFDKTILADIAAQQGPSQNNVLKPEVMAQIQDL</sequence>
<organism evidence="3 4">
    <name type="scientific">Pinctada imbricata</name>
    <name type="common">Atlantic pearl-oyster</name>
    <name type="synonym">Pinctada martensii</name>
    <dbReference type="NCBI Taxonomy" id="66713"/>
    <lineage>
        <taxon>Eukaryota</taxon>
        <taxon>Metazoa</taxon>
        <taxon>Spiralia</taxon>
        <taxon>Lophotrochozoa</taxon>
        <taxon>Mollusca</taxon>
        <taxon>Bivalvia</taxon>
        <taxon>Autobranchia</taxon>
        <taxon>Pteriomorphia</taxon>
        <taxon>Pterioida</taxon>
        <taxon>Pterioidea</taxon>
        <taxon>Pteriidae</taxon>
        <taxon>Pinctada</taxon>
    </lineage>
</organism>
<dbReference type="InterPro" id="IPR001012">
    <property type="entry name" value="UBX_dom"/>
</dbReference>
<dbReference type="InterPro" id="IPR042774">
    <property type="entry name" value="UBXN6_PUB"/>
</dbReference>
<dbReference type="CDD" id="cd10460">
    <property type="entry name" value="PUB_UBXD1"/>
    <property type="match status" value="1"/>
</dbReference>
<evidence type="ECO:0000313" key="4">
    <source>
        <dbReference type="Proteomes" id="UP001186944"/>
    </source>
</evidence>
<proteinExistence type="predicted"/>
<name>A0AA89C6C3_PINIB</name>
<feature type="domain" description="UBX" evidence="2">
    <location>
        <begin position="364"/>
        <end position="431"/>
    </location>
</feature>
<dbReference type="PANTHER" id="PTHR23153:SF38">
    <property type="entry name" value="UBX DOMAIN-CONTAINING PROTEIN 6"/>
    <property type="match status" value="1"/>
</dbReference>
<dbReference type="Pfam" id="PF00789">
    <property type="entry name" value="UBX"/>
    <property type="match status" value="1"/>
</dbReference>
<feature type="compositionally biased region" description="Polar residues" evidence="1">
    <location>
        <begin position="90"/>
        <end position="100"/>
    </location>
</feature>